<comment type="caution">
    <text evidence="2">The sequence shown here is derived from an EMBL/GenBank/DDBJ whole genome shotgun (WGS) entry which is preliminary data.</text>
</comment>
<feature type="compositionally biased region" description="Basic residues" evidence="1">
    <location>
        <begin position="275"/>
        <end position="291"/>
    </location>
</feature>
<feature type="region of interest" description="Disordered" evidence="1">
    <location>
        <begin position="1"/>
        <end position="114"/>
    </location>
</feature>
<name>A0A8K0WTZ0_9HYPO</name>
<feature type="region of interest" description="Disordered" evidence="1">
    <location>
        <begin position="201"/>
        <end position="414"/>
    </location>
</feature>
<feature type="compositionally biased region" description="Polar residues" evidence="1">
    <location>
        <begin position="73"/>
        <end position="82"/>
    </location>
</feature>
<feature type="compositionally biased region" description="Polar residues" evidence="1">
    <location>
        <begin position="517"/>
        <end position="547"/>
    </location>
</feature>
<dbReference type="AlphaFoldDB" id="A0A8K0WTZ0"/>
<feature type="region of interest" description="Disordered" evidence="1">
    <location>
        <begin position="665"/>
        <end position="684"/>
    </location>
</feature>
<evidence type="ECO:0000313" key="3">
    <source>
        <dbReference type="Proteomes" id="UP000813444"/>
    </source>
</evidence>
<keyword evidence="3" id="KW-1185">Reference proteome</keyword>
<feature type="compositionally biased region" description="Polar residues" evidence="1">
    <location>
        <begin position="91"/>
        <end position="105"/>
    </location>
</feature>
<sequence>MGFLNFLARKPGDGWMAKGQPSRSASQANHPSSAPSTVIHSQHIKRGSRYAVGTRQSSISSGLQSSIDHAPSASPSRPGTSTRFEEEPTSEPLSSVSPQRQSTGSALDHQKRGPPYLIKGFIRNEDPATDRCVTSLSVRLSTHVDILDAQSELRPSSFQARLRATGARDYGEDVADRNIIVNGVNLTSPAVQQYYHRQHAGPGILSQPAPSATKQAASYGRDEDDKSSVNQEIEEEIDPQPIPARNPARKPGLKAYNTDQKRVGRLMRPVSTPLNHRKAAVSRRFPVRSHRAAPNSYSSADEADQSDTPPFKMRSQRRKNERTNKGHSSPMPIRVAYQSTSLDPHPSLFEAGAASPPQVPRHRSACKTATEYDRPPTQTLSASTRKSSMSQTKESTRGSRNAPRSASSGSELHLDHITTSTMNALQSYSREFIQRFQAYGGSSDEETQVDVYPVSRPASSKEIQHVRKSQSYSSLDSPTHLRNRSNGKSTPSLKAMLEEIQERQITVPALAGPAYDSVSTPTASTSLDELSNSGLRPTSGHTANTSLDLSYTGQSVGAGLGGDKARAHGAAQDDLDAFGRGDMRKDLEQSDLAIDDNLSDITDDSLADSFIEGRKGRRLDGEDLLFDDSIFTGHGDVLPGIPNPSHGDSAELFNWSGPAVLPGLGATPRWSKPPSLNSSQPSLRASSIRSGALHQSCLSDGLSDVEETTDTSTIYTSLPAPGRRAKPAAINTQILAPQSCVPPTPEKPKIDISSAMKLRKDAKRQARLEGKGETRDLLRGRTLGRMAS</sequence>
<reference evidence="2" key="1">
    <citation type="journal article" date="2021" name="Nat. Commun.">
        <title>Genetic determinants of endophytism in the Arabidopsis root mycobiome.</title>
        <authorList>
            <person name="Mesny F."/>
            <person name="Miyauchi S."/>
            <person name="Thiergart T."/>
            <person name="Pickel B."/>
            <person name="Atanasova L."/>
            <person name="Karlsson M."/>
            <person name="Huettel B."/>
            <person name="Barry K.W."/>
            <person name="Haridas S."/>
            <person name="Chen C."/>
            <person name="Bauer D."/>
            <person name="Andreopoulos W."/>
            <person name="Pangilinan J."/>
            <person name="LaButti K."/>
            <person name="Riley R."/>
            <person name="Lipzen A."/>
            <person name="Clum A."/>
            <person name="Drula E."/>
            <person name="Henrissat B."/>
            <person name="Kohler A."/>
            <person name="Grigoriev I.V."/>
            <person name="Martin F.M."/>
            <person name="Hacquard S."/>
        </authorList>
    </citation>
    <scope>NUCLEOTIDE SEQUENCE</scope>
    <source>
        <strain evidence="2">MPI-CAGE-CH-0235</strain>
    </source>
</reference>
<feature type="compositionally biased region" description="Polar residues" evidence="1">
    <location>
        <begin position="21"/>
        <end position="40"/>
    </location>
</feature>
<evidence type="ECO:0000313" key="2">
    <source>
        <dbReference type="EMBL" id="KAH7324736.1"/>
    </source>
</evidence>
<dbReference type="Proteomes" id="UP000813444">
    <property type="component" value="Unassembled WGS sequence"/>
</dbReference>
<accession>A0A8K0WTZ0</accession>
<feature type="compositionally biased region" description="Basic and acidic residues" evidence="1">
    <location>
        <begin position="764"/>
        <end position="779"/>
    </location>
</feature>
<gene>
    <name evidence="2" type="ORF">B0I35DRAFT_169015</name>
</gene>
<evidence type="ECO:0000256" key="1">
    <source>
        <dbReference type="SAM" id="MobiDB-lite"/>
    </source>
</evidence>
<protein>
    <submittedName>
        <fullName evidence="2">Uncharacterized protein</fullName>
    </submittedName>
</protein>
<dbReference type="EMBL" id="JAGPNK010000003">
    <property type="protein sequence ID" value="KAH7324736.1"/>
    <property type="molecule type" value="Genomic_DNA"/>
</dbReference>
<feature type="region of interest" description="Disordered" evidence="1">
    <location>
        <begin position="764"/>
        <end position="788"/>
    </location>
</feature>
<feature type="compositionally biased region" description="Polar residues" evidence="1">
    <location>
        <begin position="674"/>
        <end position="684"/>
    </location>
</feature>
<feature type="region of interest" description="Disordered" evidence="1">
    <location>
        <begin position="511"/>
        <end position="547"/>
    </location>
</feature>
<proteinExistence type="predicted"/>
<feature type="region of interest" description="Disordered" evidence="1">
    <location>
        <begin position="456"/>
        <end position="491"/>
    </location>
</feature>
<organism evidence="2 3">
    <name type="scientific">Stachybotrys elegans</name>
    <dbReference type="NCBI Taxonomy" id="80388"/>
    <lineage>
        <taxon>Eukaryota</taxon>
        <taxon>Fungi</taxon>
        <taxon>Dikarya</taxon>
        <taxon>Ascomycota</taxon>
        <taxon>Pezizomycotina</taxon>
        <taxon>Sordariomycetes</taxon>
        <taxon>Hypocreomycetidae</taxon>
        <taxon>Hypocreales</taxon>
        <taxon>Stachybotryaceae</taxon>
        <taxon>Stachybotrys</taxon>
    </lineage>
</organism>
<feature type="compositionally biased region" description="Low complexity" evidence="1">
    <location>
        <begin position="56"/>
        <end position="67"/>
    </location>
</feature>
<dbReference type="OrthoDB" id="5325276at2759"/>
<feature type="compositionally biased region" description="Polar residues" evidence="1">
    <location>
        <begin position="376"/>
        <end position="410"/>
    </location>
</feature>